<gene>
    <name evidence="2" type="ORF">BegalDRAFT_2985</name>
</gene>
<dbReference type="NCBIfam" id="TIGR01841">
    <property type="entry name" value="phasin"/>
    <property type="match status" value="1"/>
</dbReference>
<dbReference type="AlphaFoldDB" id="I3CJM0"/>
<dbReference type="HOGENOM" id="CLU_166619_0_0_6"/>
<dbReference type="eggNOG" id="ENOG50300PN">
    <property type="taxonomic scope" value="Bacteria"/>
</dbReference>
<evidence type="ECO:0000259" key="1">
    <source>
        <dbReference type="Pfam" id="PF09361"/>
    </source>
</evidence>
<dbReference type="OrthoDB" id="5624981at2"/>
<dbReference type="InterPro" id="IPR018968">
    <property type="entry name" value="Phasin"/>
</dbReference>
<organism evidence="2 3">
    <name type="scientific">Beggiatoa alba B18LD</name>
    <dbReference type="NCBI Taxonomy" id="395493"/>
    <lineage>
        <taxon>Bacteria</taxon>
        <taxon>Pseudomonadati</taxon>
        <taxon>Pseudomonadota</taxon>
        <taxon>Gammaproteobacteria</taxon>
        <taxon>Thiotrichales</taxon>
        <taxon>Thiotrichaceae</taxon>
        <taxon>Beggiatoa</taxon>
    </lineage>
</organism>
<dbReference type="InterPro" id="IPR010127">
    <property type="entry name" value="Phasin_subfam-1"/>
</dbReference>
<evidence type="ECO:0000313" key="3">
    <source>
        <dbReference type="Proteomes" id="UP000005744"/>
    </source>
</evidence>
<keyword evidence="3" id="KW-1185">Reference proteome</keyword>
<name>I3CJM0_9GAMM</name>
<dbReference type="RefSeq" id="WP_002691325.1">
    <property type="nucleotide sequence ID" value="NZ_JH600070.1"/>
</dbReference>
<dbReference type="STRING" id="395493.BegalDRAFT_2985"/>
<dbReference type="EMBL" id="JH600070">
    <property type="protein sequence ID" value="EIJ43813.1"/>
    <property type="molecule type" value="Genomic_DNA"/>
</dbReference>
<evidence type="ECO:0000313" key="2">
    <source>
        <dbReference type="EMBL" id="EIJ43813.1"/>
    </source>
</evidence>
<sequence length="119" mass="13600">MDNELLKKWTDMNKVAMDAMKELGEINTTAMTRLTQRQMEMVNLYMESGSKQLQAMSDVKNVQDLVNVQSRLFAEMNEKLMENARQTIEILVDVKSELAGWAEKGMDVVNSNLPKSVKK</sequence>
<proteinExistence type="predicted"/>
<protein>
    <submittedName>
        <fullName evidence="2">Phasin family protein</fullName>
    </submittedName>
</protein>
<dbReference type="Proteomes" id="UP000005744">
    <property type="component" value="Unassembled WGS sequence"/>
</dbReference>
<feature type="domain" description="Phasin" evidence="1">
    <location>
        <begin position="8"/>
        <end position="104"/>
    </location>
</feature>
<accession>I3CJM0</accession>
<reference evidence="2 3" key="1">
    <citation type="submission" date="2011-11" db="EMBL/GenBank/DDBJ databases">
        <title>Improved High-Quality Draft sequence of Beggiatoa alba B18lD.</title>
        <authorList>
            <consortium name="US DOE Joint Genome Institute"/>
            <person name="Lucas S."/>
            <person name="Han J."/>
            <person name="Lapidus A."/>
            <person name="Cheng J.-F."/>
            <person name="Goodwin L."/>
            <person name="Pitluck S."/>
            <person name="Peters L."/>
            <person name="Mikhailova N."/>
            <person name="Held B."/>
            <person name="Detter J.C."/>
            <person name="Han C."/>
            <person name="Tapia R."/>
            <person name="Land M."/>
            <person name="Hauser L."/>
            <person name="Kyrpides N."/>
            <person name="Ivanova N."/>
            <person name="Pagani I."/>
            <person name="Samuel K."/>
            <person name="Teske A."/>
            <person name="Mueller J."/>
            <person name="Woyke T."/>
        </authorList>
    </citation>
    <scope>NUCLEOTIDE SEQUENCE [LARGE SCALE GENOMIC DNA]</scope>
    <source>
        <strain evidence="2 3">B18LD</strain>
    </source>
</reference>
<dbReference type="Pfam" id="PF09361">
    <property type="entry name" value="Phasin_2"/>
    <property type="match status" value="1"/>
</dbReference>